<keyword evidence="3" id="KW-1185">Reference proteome</keyword>
<comment type="caution">
    <text evidence="2">The sequence shown here is derived from an EMBL/GenBank/DDBJ whole genome shotgun (WGS) entry which is preliminary data.</text>
</comment>
<keyword evidence="1" id="KW-0732">Signal</keyword>
<feature type="chain" id="PRO_5045679282" evidence="1">
    <location>
        <begin position="24"/>
        <end position="213"/>
    </location>
</feature>
<dbReference type="PANTHER" id="PTHR34618:SF4">
    <property type="entry name" value="CAS1"/>
    <property type="match status" value="1"/>
</dbReference>
<dbReference type="PANTHER" id="PTHR34618">
    <property type="entry name" value="SURFACE PROTEIN MAS1, PUTATIVE-RELATED"/>
    <property type="match status" value="1"/>
</dbReference>
<dbReference type="Proteomes" id="UP001338125">
    <property type="component" value="Unassembled WGS sequence"/>
</dbReference>
<name>A0ABR0SGZ7_9HYPO</name>
<reference evidence="2 3" key="1">
    <citation type="submission" date="2024-01" db="EMBL/GenBank/DDBJ databases">
        <title>Complete genome of Cladobotryum mycophilum ATHUM6906.</title>
        <authorList>
            <person name="Christinaki A.C."/>
            <person name="Myridakis A.I."/>
            <person name="Kouvelis V.N."/>
        </authorList>
    </citation>
    <scope>NUCLEOTIDE SEQUENCE [LARGE SCALE GENOMIC DNA]</scope>
    <source>
        <strain evidence="2 3">ATHUM6906</strain>
    </source>
</reference>
<sequence>MPSFKAALASCVFLSTQLVSCHCVFIAANGDAGGKGMALGVDPTTPRTCTSIDPCQRDTTVFSGRTIANMGIGQTSENGVNNVEKGTARILKLTGGVLPLVTSGGYLSMVVHQINGDGAGPFGCEINADGAAKTWSKLQLTVNIPGENGVNSAALVQWPLKATIPKGQTCTGTAAGKKNICLVRCHNPAPNGPFGGVMPVQLVAKAPAIKAAR</sequence>
<protein>
    <submittedName>
        <fullName evidence="2">Appressoria-specific virulence factor GAS1</fullName>
    </submittedName>
</protein>
<feature type="signal peptide" evidence="1">
    <location>
        <begin position="1"/>
        <end position="23"/>
    </location>
</feature>
<evidence type="ECO:0000313" key="3">
    <source>
        <dbReference type="Proteomes" id="UP001338125"/>
    </source>
</evidence>
<dbReference type="InterPro" id="IPR021476">
    <property type="entry name" value="Egh16-like"/>
</dbReference>
<dbReference type="EMBL" id="JAVFKD010000014">
    <property type="protein sequence ID" value="KAK5991433.1"/>
    <property type="molecule type" value="Genomic_DNA"/>
</dbReference>
<evidence type="ECO:0000256" key="1">
    <source>
        <dbReference type="SAM" id="SignalP"/>
    </source>
</evidence>
<organism evidence="2 3">
    <name type="scientific">Cladobotryum mycophilum</name>
    <dbReference type="NCBI Taxonomy" id="491253"/>
    <lineage>
        <taxon>Eukaryota</taxon>
        <taxon>Fungi</taxon>
        <taxon>Dikarya</taxon>
        <taxon>Ascomycota</taxon>
        <taxon>Pezizomycotina</taxon>
        <taxon>Sordariomycetes</taxon>
        <taxon>Hypocreomycetidae</taxon>
        <taxon>Hypocreales</taxon>
        <taxon>Hypocreaceae</taxon>
        <taxon>Cladobotryum</taxon>
    </lineage>
</organism>
<proteinExistence type="predicted"/>
<accession>A0ABR0SGZ7</accession>
<evidence type="ECO:0000313" key="2">
    <source>
        <dbReference type="EMBL" id="KAK5991433.1"/>
    </source>
</evidence>
<gene>
    <name evidence="2" type="ORF">PT974_09715</name>
</gene>
<dbReference type="Pfam" id="PF11327">
    <property type="entry name" value="Egh16-like"/>
    <property type="match status" value="1"/>
</dbReference>